<comment type="subcellular location">
    <subcellularLocation>
        <location evidence="1">Membrane</location>
        <topology evidence="1">Multi-pass membrane protein</topology>
    </subcellularLocation>
</comment>
<dbReference type="AlphaFoldDB" id="A0A852X7D0"/>
<keyword evidence="3 5" id="KW-1133">Transmembrane helix</keyword>
<keyword evidence="4 5" id="KW-0472">Membrane</keyword>
<dbReference type="CDD" id="cd16914">
    <property type="entry name" value="EcfT"/>
    <property type="match status" value="1"/>
</dbReference>
<dbReference type="GO" id="GO:0005886">
    <property type="term" value="C:plasma membrane"/>
    <property type="evidence" value="ECO:0007669"/>
    <property type="project" value="UniProtKB-ARBA"/>
</dbReference>
<organism evidence="6 7">
    <name type="scientific">Janibacter alkaliphilus</name>
    <dbReference type="NCBI Taxonomy" id="1069963"/>
    <lineage>
        <taxon>Bacteria</taxon>
        <taxon>Bacillati</taxon>
        <taxon>Actinomycetota</taxon>
        <taxon>Actinomycetes</taxon>
        <taxon>Micrococcales</taxon>
        <taxon>Intrasporangiaceae</taxon>
        <taxon>Janibacter</taxon>
    </lineage>
</organism>
<dbReference type="EMBL" id="JACBZX010000001">
    <property type="protein sequence ID" value="NYG36174.1"/>
    <property type="molecule type" value="Genomic_DNA"/>
</dbReference>
<feature type="transmembrane region" description="Helical" evidence="5">
    <location>
        <begin position="23"/>
        <end position="54"/>
    </location>
</feature>
<dbReference type="PANTHER" id="PTHR33514">
    <property type="entry name" value="PROTEIN ABCI12, CHLOROPLASTIC"/>
    <property type="match status" value="1"/>
</dbReference>
<evidence type="ECO:0000313" key="7">
    <source>
        <dbReference type="Proteomes" id="UP000592181"/>
    </source>
</evidence>
<evidence type="ECO:0000256" key="4">
    <source>
        <dbReference type="ARBA" id="ARBA00023136"/>
    </source>
</evidence>
<evidence type="ECO:0000256" key="5">
    <source>
        <dbReference type="SAM" id="Phobius"/>
    </source>
</evidence>
<protein>
    <submittedName>
        <fullName evidence="6">Biotin transport system permease protein</fullName>
    </submittedName>
</protein>
<dbReference type="PANTHER" id="PTHR33514:SF13">
    <property type="entry name" value="PROTEIN ABCI12, CHLOROPLASTIC"/>
    <property type="match status" value="1"/>
</dbReference>
<evidence type="ECO:0000256" key="2">
    <source>
        <dbReference type="ARBA" id="ARBA00022692"/>
    </source>
</evidence>
<evidence type="ECO:0000313" key="6">
    <source>
        <dbReference type="EMBL" id="NYG36174.1"/>
    </source>
</evidence>
<dbReference type="Pfam" id="PF02361">
    <property type="entry name" value="CbiQ"/>
    <property type="match status" value="1"/>
</dbReference>
<dbReference type="RefSeq" id="WP_179461728.1">
    <property type="nucleotide sequence ID" value="NZ_JACBZX010000001.1"/>
</dbReference>
<feature type="transmembrane region" description="Helical" evidence="5">
    <location>
        <begin position="89"/>
        <end position="107"/>
    </location>
</feature>
<reference evidence="6 7" key="1">
    <citation type="submission" date="2020-07" db="EMBL/GenBank/DDBJ databases">
        <title>Sequencing the genomes of 1000 actinobacteria strains.</title>
        <authorList>
            <person name="Klenk H.-P."/>
        </authorList>
    </citation>
    <scope>NUCLEOTIDE SEQUENCE [LARGE SCALE GENOMIC DNA]</scope>
    <source>
        <strain evidence="6 7">DSM 24723</strain>
    </source>
</reference>
<comment type="caution">
    <text evidence="6">The sequence shown here is derived from an EMBL/GenBank/DDBJ whole genome shotgun (WGS) entry which is preliminary data.</text>
</comment>
<dbReference type="Proteomes" id="UP000592181">
    <property type="component" value="Unassembled WGS sequence"/>
</dbReference>
<accession>A0A852X7D0</accession>
<dbReference type="InterPro" id="IPR003339">
    <property type="entry name" value="ABC/ECF_trnsptr_transmembrane"/>
</dbReference>
<keyword evidence="7" id="KW-1185">Reference proteome</keyword>
<feature type="transmembrane region" description="Helical" evidence="5">
    <location>
        <begin position="66"/>
        <end position="83"/>
    </location>
</feature>
<gene>
    <name evidence="6" type="ORF">BJY28_000643</name>
</gene>
<keyword evidence="2 5" id="KW-0812">Transmembrane</keyword>
<evidence type="ECO:0000256" key="3">
    <source>
        <dbReference type="ARBA" id="ARBA00022989"/>
    </source>
</evidence>
<evidence type="ECO:0000256" key="1">
    <source>
        <dbReference type="ARBA" id="ARBA00004141"/>
    </source>
</evidence>
<sequence length="203" mass="21437">MNLVGVYRAGSSWLHRTPAGVKVGALVLISIGALLVDSPWIAAGLLLASLAVLLSARVDLRLLRRPLVVLLLLGLSLALFMWWQQGAGAAVVAVSRLLTLALLAWTVSMTTRVSDMLSVLLRVLAPLRRVGVDPARVGMTIALAVRSVPLLLATVSTAQQARQARGQGRSLTALGVPVVVRSARIADELGDALVARGYDPDED</sequence>
<name>A0A852X7D0_9MICO</name>
<proteinExistence type="predicted"/>